<proteinExistence type="predicted"/>
<dbReference type="InterPro" id="IPR009297">
    <property type="entry name" value="DUF952"/>
</dbReference>
<dbReference type="RefSeq" id="XP_013896706.1">
    <property type="nucleotide sequence ID" value="XM_014041252.1"/>
</dbReference>
<dbReference type="EMBL" id="KK102471">
    <property type="protein sequence ID" value="KIY97686.1"/>
    <property type="molecule type" value="Genomic_DNA"/>
</dbReference>
<evidence type="ECO:0000313" key="2">
    <source>
        <dbReference type="Proteomes" id="UP000054498"/>
    </source>
</evidence>
<evidence type="ECO:0008006" key="3">
    <source>
        <dbReference type="Google" id="ProtNLM"/>
    </source>
</evidence>
<dbReference type="KEGG" id="mng:MNEG_10278"/>
<sequence length="137" mass="14851">MAAPLNDCGLLYHLVQQELWESVKAEHKDYYPPTFESDGFIHLTKEANLLLPVANHFYTGVQGAFLVLELDSTRLTSKVVFEPAAPVGSTPAKESQAQQLFPHLYGTIDAAAVVRELPVVRAADGAFLAIEGLQGAS</sequence>
<dbReference type="OrthoDB" id="3335358at2759"/>
<dbReference type="AlphaFoldDB" id="A0A0D2M9N9"/>
<protein>
    <recommendedName>
        <fullName evidence="3">DUF952 domain-containing protein</fullName>
    </recommendedName>
</protein>
<dbReference type="Gene3D" id="3.20.170.20">
    <property type="entry name" value="Protein of unknown function DUF952"/>
    <property type="match status" value="1"/>
</dbReference>
<gene>
    <name evidence="1" type="ORF">MNEG_10278</name>
</gene>
<evidence type="ECO:0000313" key="1">
    <source>
        <dbReference type="EMBL" id="KIY97686.1"/>
    </source>
</evidence>
<accession>A0A0D2M9N9</accession>
<dbReference type="PANTHER" id="PTHR34129">
    <property type="entry name" value="BLR1139 PROTEIN"/>
    <property type="match status" value="1"/>
</dbReference>
<dbReference type="PANTHER" id="PTHR34129:SF1">
    <property type="entry name" value="DUF952 DOMAIN-CONTAINING PROTEIN"/>
    <property type="match status" value="1"/>
</dbReference>
<reference evidence="1 2" key="1">
    <citation type="journal article" date="2013" name="BMC Genomics">
        <title>Reconstruction of the lipid metabolism for the microalga Monoraphidium neglectum from its genome sequence reveals characteristics suitable for biofuel production.</title>
        <authorList>
            <person name="Bogen C."/>
            <person name="Al-Dilaimi A."/>
            <person name="Albersmeier A."/>
            <person name="Wichmann J."/>
            <person name="Grundmann M."/>
            <person name="Rupp O."/>
            <person name="Lauersen K.J."/>
            <person name="Blifernez-Klassen O."/>
            <person name="Kalinowski J."/>
            <person name="Goesmann A."/>
            <person name="Mussgnug J.H."/>
            <person name="Kruse O."/>
        </authorList>
    </citation>
    <scope>NUCLEOTIDE SEQUENCE [LARGE SCALE GENOMIC DNA]</scope>
    <source>
        <strain evidence="1 2">SAG 48.87</strain>
    </source>
</reference>
<dbReference type="Proteomes" id="UP000054498">
    <property type="component" value="Unassembled WGS sequence"/>
</dbReference>
<dbReference type="SUPFAM" id="SSF56399">
    <property type="entry name" value="ADP-ribosylation"/>
    <property type="match status" value="1"/>
</dbReference>
<name>A0A0D2M9N9_9CHLO</name>
<dbReference type="Pfam" id="PF06108">
    <property type="entry name" value="DUF952"/>
    <property type="match status" value="1"/>
</dbReference>
<keyword evidence="2" id="KW-1185">Reference proteome</keyword>
<dbReference type="GeneID" id="25727424"/>
<organism evidence="1 2">
    <name type="scientific">Monoraphidium neglectum</name>
    <dbReference type="NCBI Taxonomy" id="145388"/>
    <lineage>
        <taxon>Eukaryota</taxon>
        <taxon>Viridiplantae</taxon>
        <taxon>Chlorophyta</taxon>
        <taxon>core chlorophytes</taxon>
        <taxon>Chlorophyceae</taxon>
        <taxon>CS clade</taxon>
        <taxon>Sphaeropleales</taxon>
        <taxon>Selenastraceae</taxon>
        <taxon>Monoraphidium</taxon>
    </lineage>
</organism>